<dbReference type="Proteomes" id="UP001595607">
    <property type="component" value="Unassembled WGS sequence"/>
</dbReference>
<evidence type="ECO:0000256" key="1">
    <source>
        <dbReference type="SAM" id="SignalP"/>
    </source>
</evidence>
<feature type="domain" description="Pyrrolo-quinoline quinone repeat" evidence="2">
    <location>
        <begin position="125"/>
        <end position="372"/>
    </location>
</feature>
<accession>A0ABV7M9J4</accession>
<evidence type="ECO:0000313" key="3">
    <source>
        <dbReference type="EMBL" id="MFC3301733.1"/>
    </source>
</evidence>
<keyword evidence="4" id="KW-1185">Reference proteome</keyword>
<dbReference type="InterPro" id="IPR011047">
    <property type="entry name" value="Quinoprotein_ADH-like_sf"/>
</dbReference>
<sequence>MIARTLKLAGLAGLALLAVSCSSNGGSAEDREFADAVAVLAPEEVIEPDPELAGQGIVVPPPLANETWPQVAGAPDHTLIHVAAPAELVRAWRARVISPKAKKAPITSTPVVGTELLYNIDAVANVMAVDRDTGKKVWETTLTPDVRDRAARRLNIFARVKPADLGFGGGAALAEDRLFVTSGFGFIAALDARSGELLWQVETGSPMRNPPTVAGGLVIAVSISNEVFALDQATGEERWGYESFEESARFLAAAAPAVDGRSVVVPFSSGEVTSLDLINGRVNWQQTISRTSKLNALSVLGDIAASPIIDRGAVFSVSQSGQMAGIDLRTGAVAWERPVGGYHTPWLAGETIYIVSNAGQFVAVNRIDGRIRFVVDLPAFKNERRKKKRISWAGPVLGGGRLWLAGSNGELIGLSPQNGEIEARYRLKDGANLPPVIAGGTIYVITEKGFVEAFGEAAQ</sequence>
<dbReference type="PANTHER" id="PTHR34512:SF30">
    <property type="entry name" value="OUTER MEMBRANE PROTEIN ASSEMBLY FACTOR BAMB"/>
    <property type="match status" value="1"/>
</dbReference>
<proteinExistence type="predicted"/>
<feature type="chain" id="PRO_5045219435" evidence="1">
    <location>
        <begin position="29"/>
        <end position="459"/>
    </location>
</feature>
<gene>
    <name evidence="3" type="ORF">ACFONP_03205</name>
</gene>
<organism evidence="3 4">
    <name type="scientific">Parvularcula lutaonensis</name>
    <dbReference type="NCBI Taxonomy" id="491923"/>
    <lineage>
        <taxon>Bacteria</taxon>
        <taxon>Pseudomonadati</taxon>
        <taxon>Pseudomonadota</taxon>
        <taxon>Alphaproteobacteria</taxon>
        <taxon>Parvularculales</taxon>
        <taxon>Parvularculaceae</taxon>
        <taxon>Parvularcula</taxon>
    </lineage>
</organism>
<dbReference type="Pfam" id="PF13360">
    <property type="entry name" value="PQQ_2"/>
    <property type="match status" value="1"/>
</dbReference>
<reference evidence="4" key="1">
    <citation type="journal article" date="2019" name="Int. J. Syst. Evol. Microbiol.">
        <title>The Global Catalogue of Microorganisms (GCM) 10K type strain sequencing project: providing services to taxonomists for standard genome sequencing and annotation.</title>
        <authorList>
            <consortium name="The Broad Institute Genomics Platform"/>
            <consortium name="The Broad Institute Genome Sequencing Center for Infectious Disease"/>
            <person name="Wu L."/>
            <person name="Ma J."/>
        </authorList>
    </citation>
    <scope>NUCLEOTIDE SEQUENCE [LARGE SCALE GENOMIC DNA]</scope>
    <source>
        <strain evidence="4">KCTC 22245</strain>
    </source>
</reference>
<dbReference type="SUPFAM" id="SSF50998">
    <property type="entry name" value="Quinoprotein alcohol dehydrogenase-like"/>
    <property type="match status" value="1"/>
</dbReference>
<dbReference type="EMBL" id="JBHRVA010000002">
    <property type="protein sequence ID" value="MFC3301733.1"/>
    <property type="molecule type" value="Genomic_DNA"/>
</dbReference>
<dbReference type="SMART" id="SM00564">
    <property type="entry name" value="PQQ"/>
    <property type="match status" value="7"/>
</dbReference>
<feature type="signal peptide" evidence="1">
    <location>
        <begin position="1"/>
        <end position="28"/>
    </location>
</feature>
<name>A0ABV7M9J4_9PROT</name>
<evidence type="ECO:0000313" key="4">
    <source>
        <dbReference type="Proteomes" id="UP001595607"/>
    </source>
</evidence>
<comment type="caution">
    <text evidence="3">The sequence shown here is derived from an EMBL/GenBank/DDBJ whole genome shotgun (WGS) entry which is preliminary data.</text>
</comment>
<dbReference type="InterPro" id="IPR015943">
    <property type="entry name" value="WD40/YVTN_repeat-like_dom_sf"/>
</dbReference>
<evidence type="ECO:0000259" key="2">
    <source>
        <dbReference type="Pfam" id="PF13360"/>
    </source>
</evidence>
<protein>
    <submittedName>
        <fullName evidence="3">PQQ-binding-like beta-propeller repeat protein</fullName>
    </submittedName>
</protein>
<dbReference type="InterPro" id="IPR018391">
    <property type="entry name" value="PQQ_b-propeller_rpt"/>
</dbReference>
<dbReference type="PROSITE" id="PS51257">
    <property type="entry name" value="PROKAR_LIPOPROTEIN"/>
    <property type="match status" value="1"/>
</dbReference>
<dbReference type="RefSeq" id="WP_189573300.1">
    <property type="nucleotide sequence ID" value="NZ_BMXU01000001.1"/>
</dbReference>
<dbReference type="PANTHER" id="PTHR34512">
    <property type="entry name" value="CELL SURFACE PROTEIN"/>
    <property type="match status" value="1"/>
</dbReference>
<keyword evidence="1" id="KW-0732">Signal</keyword>
<dbReference type="Gene3D" id="2.130.10.10">
    <property type="entry name" value="YVTN repeat-like/Quinoprotein amine dehydrogenase"/>
    <property type="match status" value="1"/>
</dbReference>
<dbReference type="InterPro" id="IPR002372">
    <property type="entry name" value="PQQ_rpt_dom"/>
</dbReference>